<dbReference type="InterPro" id="IPR002549">
    <property type="entry name" value="AI-2E-like"/>
</dbReference>
<keyword evidence="3 7" id="KW-0812">Transmembrane</keyword>
<feature type="transmembrane region" description="Helical" evidence="7">
    <location>
        <begin position="152"/>
        <end position="174"/>
    </location>
</feature>
<evidence type="ECO:0000256" key="1">
    <source>
        <dbReference type="ARBA" id="ARBA00004141"/>
    </source>
</evidence>
<evidence type="ECO:0000256" key="6">
    <source>
        <dbReference type="SAM" id="MobiDB-lite"/>
    </source>
</evidence>
<evidence type="ECO:0000313" key="8">
    <source>
        <dbReference type="EMBL" id="MCK0537107.1"/>
    </source>
</evidence>
<dbReference type="Proteomes" id="UP001165524">
    <property type="component" value="Unassembled WGS sequence"/>
</dbReference>
<comment type="subcellular location">
    <subcellularLocation>
        <location evidence="1">Membrane</location>
        <topology evidence="1">Multi-pass membrane protein</topology>
    </subcellularLocation>
</comment>
<evidence type="ECO:0000256" key="2">
    <source>
        <dbReference type="ARBA" id="ARBA00009773"/>
    </source>
</evidence>
<evidence type="ECO:0000256" key="3">
    <source>
        <dbReference type="ARBA" id="ARBA00022692"/>
    </source>
</evidence>
<name>A0ABT0E5P5_9GAMM</name>
<comment type="similarity">
    <text evidence="2">Belongs to the autoinducer-2 exporter (AI-2E) (TC 2.A.86) family.</text>
</comment>
<feature type="transmembrane region" description="Helical" evidence="7">
    <location>
        <begin position="210"/>
        <end position="231"/>
    </location>
</feature>
<dbReference type="EMBL" id="JALKII010000002">
    <property type="protein sequence ID" value="MCK0537107.1"/>
    <property type="molecule type" value="Genomic_DNA"/>
</dbReference>
<dbReference type="PANTHER" id="PTHR21716:SF4">
    <property type="entry name" value="TRANSMEMBRANE PROTEIN 245"/>
    <property type="match status" value="1"/>
</dbReference>
<evidence type="ECO:0000256" key="7">
    <source>
        <dbReference type="SAM" id="Phobius"/>
    </source>
</evidence>
<keyword evidence="9" id="KW-1185">Reference proteome</keyword>
<feature type="region of interest" description="Disordered" evidence="6">
    <location>
        <begin position="348"/>
        <end position="370"/>
    </location>
</feature>
<dbReference type="PANTHER" id="PTHR21716">
    <property type="entry name" value="TRANSMEMBRANE PROTEIN"/>
    <property type="match status" value="1"/>
</dbReference>
<gene>
    <name evidence="8" type="ORF">MU846_05230</name>
</gene>
<feature type="transmembrane region" description="Helical" evidence="7">
    <location>
        <begin position="237"/>
        <end position="259"/>
    </location>
</feature>
<feature type="compositionally biased region" description="Basic and acidic residues" evidence="6">
    <location>
        <begin position="360"/>
        <end position="370"/>
    </location>
</feature>
<feature type="transmembrane region" description="Helical" evidence="7">
    <location>
        <begin position="63"/>
        <end position="85"/>
    </location>
</feature>
<dbReference type="RefSeq" id="WP_246949603.1">
    <property type="nucleotide sequence ID" value="NZ_JALKII010000002.1"/>
</dbReference>
<reference evidence="8" key="1">
    <citation type="submission" date="2022-04" db="EMBL/GenBank/DDBJ databases">
        <title>Alcanivorax sp. CY1518 draft genome sequence.</title>
        <authorList>
            <person name="Zhao G."/>
            <person name="An M."/>
        </authorList>
    </citation>
    <scope>NUCLEOTIDE SEQUENCE</scope>
    <source>
        <strain evidence="8">CY1518</strain>
    </source>
</reference>
<protein>
    <submittedName>
        <fullName evidence="8">AI-2E family transporter</fullName>
    </submittedName>
</protein>
<evidence type="ECO:0000256" key="5">
    <source>
        <dbReference type="ARBA" id="ARBA00023136"/>
    </source>
</evidence>
<accession>A0ABT0E5P5</accession>
<feature type="transmembrane region" description="Helical" evidence="7">
    <location>
        <begin position="307"/>
        <end position="340"/>
    </location>
</feature>
<evidence type="ECO:0000313" key="9">
    <source>
        <dbReference type="Proteomes" id="UP001165524"/>
    </source>
</evidence>
<feature type="transmembrane region" description="Helical" evidence="7">
    <location>
        <begin position="264"/>
        <end position="287"/>
    </location>
</feature>
<evidence type="ECO:0000256" key="4">
    <source>
        <dbReference type="ARBA" id="ARBA00022989"/>
    </source>
</evidence>
<dbReference type="Pfam" id="PF01594">
    <property type="entry name" value="AI-2E_transport"/>
    <property type="match status" value="1"/>
</dbReference>
<organism evidence="8 9">
    <name type="scientific">Alcanivorax quisquiliarum</name>
    <dbReference type="NCBI Taxonomy" id="2933565"/>
    <lineage>
        <taxon>Bacteria</taxon>
        <taxon>Pseudomonadati</taxon>
        <taxon>Pseudomonadota</taxon>
        <taxon>Gammaproteobacteria</taxon>
        <taxon>Oceanospirillales</taxon>
        <taxon>Alcanivoracaceae</taxon>
        <taxon>Alcanivorax</taxon>
    </lineage>
</organism>
<feature type="transmembrane region" description="Helical" evidence="7">
    <location>
        <begin position="12"/>
        <end position="43"/>
    </location>
</feature>
<keyword evidence="4 7" id="KW-1133">Transmembrane helix</keyword>
<comment type="caution">
    <text evidence="8">The sequence shown here is derived from an EMBL/GenBank/DDBJ whole genome shotgun (WGS) entry which is preliminary data.</text>
</comment>
<proteinExistence type="inferred from homology"/>
<sequence>MSTATVQHRAFIVLLILVTLAFFALLAPFFGAVLWAGIFAIIFMPLQNRIQAKMPHSPTLASLCTLAICIVVAIIPLTAITLSLVHEGTSLYQRIQSGELDFGAYLDRLREAAPRVEALLGRIGVDFAEVREGLKSVATTSSKALARNAVNIGQLSVSFLIGFAIMLYVLFFLLRDGNRLARQIRDAIPLSEAHKQRLFRKFGEVVRATIKGNVLVALIQGALGGLIFWILGIQGALLWGALMAILSLLPAVGAALIWLPVAVYFLLTGSIWQGVVLVIFGVGPIGLADNLLRPRLVGQQTQLPDYLILVTTLGGLALMGISGFVIGPLIAALFIAVWDLSLNEFSDRRPPAPETAPAAADERSDGQAAG</sequence>
<keyword evidence="5 7" id="KW-0472">Membrane</keyword>